<feature type="transmembrane region" description="Helical" evidence="1">
    <location>
        <begin position="43"/>
        <end position="62"/>
    </location>
</feature>
<evidence type="ECO:0000256" key="1">
    <source>
        <dbReference type="SAM" id="Phobius"/>
    </source>
</evidence>
<keyword evidence="1" id="KW-0472">Membrane</keyword>
<accession>A0A0L8H9Q9</accession>
<proteinExistence type="predicted"/>
<sequence>MESFSSKILSNKIFKAKCVHDFSFLIQQDENEDIVQNSECLQLINFVFIFCITTMFFFYLFIHLFRFNQDLIVYFAILF</sequence>
<reference evidence="2" key="1">
    <citation type="submission" date="2015-07" db="EMBL/GenBank/DDBJ databases">
        <title>MeaNS - Measles Nucleotide Surveillance Program.</title>
        <authorList>
            <person name="Tran T."/>
            <person name="Druce J."/>
        </authorList>
    </citation>
    <scope>NUCLEOTIDE SEQUENCE</scope>
    <source>
        <strain evidence="2">UCB-OBI-ISO-001</strain>
        <tissue evidence="2">Gonad</tissue>
    </source>
</reference>
<protein>
    <submittedName>
        <fullName evidence="2">Uncharacterized protein</fullName>
    </submittedName>
</protein>
<organism evidence="2">
    <name type="scientific">Octopus bimaculoides</name>
    <name type="common">California two-spotted octopus</name>
    <dbReference type="NCBI Taxonomy" id="37653"/>
    <lineage>
        <taxon>Eukaryota</taxon>
        <taxon>Metazoa</taxon>
        <taxon>Spiralia</taxon>
        <taxon>Lophotrochozoa</taxon>
        <taxon>Mollusca</taxon>
        <taxon>Cephalopoda</taxon>
        <taxon>Coleoidea</taxon>
        <taxon>Octopodiformes</taxon>
        <taxon>Octopoda</taxon>
        <taxon>Incirrata</taxon>
        <taxon>Octopodidae</taxon>
        <taxon>Octopus</taxon>
    </lineage>
</organism>
<name>A0A0L8H9Q9_OCTBM</name>
<dbReference type="EMBL" id="KQ418804">
    <property type="protein sequence ID" value="KOF85799.1"/>
    <property type="molecule type" value="Genomic_DNA"/>
</dbReference>
<gene>
    <name evidence="2" type="ORF">OCBIM_22019706mg</name>
</gene>
<evidence type="ECO:0000313" key="2">
    <source>
        <dbReference type="EMBL" id="KOF85799.1"/>
    </source>
</evidence>
<keyword evidence="1" id="KW-1133">Transmembrane helix</keyword>
<keyword evidence="1" id="KW-0812">Transmembrane</keyword>
<dbReference type="AlphaFoldDB" id="A0A0L8H9Q9"/>